<feature type="domain" description="IMD" evidence="1">
    <location>
        <begin position="62"/>
        <end position="122"/>
    </location>
</feature>
<evidence type="ECO:0000313" key="3">
    <source>
        <dbReference type="Proteomes" id="UP001476798"/>
    </source>
</evidence>
<keyword evidence="3" id="KW-1185">Reference proteome</keyword>
<gene>
    <name evidence="2" type="ORF">GOODEAATRI_021966</name>
</gene>
<dbReference type="Proteomes" id="UP001476798">
    <property type="component" value="Unassembled WGS sequence"/>
</dbReference>
<name>A0ABV0N3F3_9TELE</name>
<sequence>MLGSLDVGFVCSDVADLWLGFVFVGGESMSCRIGSGYAGRSFRLQVFVGGESMSCRIGSGWKDEARGQLDSALQDVNVRYAFLEETEKRAVCRALIEERSRYCSFVSMLKPVLVSALSHHSFTLVSASETLRVSSSMCHGRTMRSTCWGR</sequence>
<evidence type="ECO:0000313" key="2">
    <source>
        <dbReference type="EMBL" id="MEQ2165903.1"/>
    </source>
</evidence>
<organism evidence="2 3">
    <name type="scientific">Goodea atripinnis</name>
    <dbReference type="NCBI Taxonomy" id="208336"/>
    <lineage>
        <taxon>Eukaryota</taxon>
        <taxon>Metazoa</taxon>
        <taxon>Chordata</taxon>
        <taxon>Craniata</taxon>
        <taxon>Vertebrata</taxon>
        <taxon>Euteleostomi</taxon>
        <taxon>Actinopterygii</taxon>
        <taxon>Neopterygii</taxon>
        <taxon>Teleostei</taxon>
        <taxon>Neoteleostei</taxon>
        <taxon>Acanthomorphata</taxon>
        <taxon>Ovalentaria</taxon>
        <taxon>Atherinomorphae</taxon>
        <taxon>Cyprinodontiformes</taxon>
        <taxon>Goodeidae</taxon>
        <taxon>Goodea</taxon>
    </lineage>
</organism>
<reference evidence="2 3" key="1">
    <citation type="submission" date="2021-06" db="EMBL/GenBank/DDBJ databases">
        <authorList>
            <person name="Palmer J.M."/>
        </authorList>
    </citation>
    <scope>NUCLEOTIDE SEQUENCE [LARGE SCALE GENOMIC DNA]</scope>
    <source>
        <strain evidence="2 3">GA_2019</strain>
        <tissue evidence="2">Muscle</tissue>
    </source>
</reference>
<dbReference type="Gene3D" id="1.20.1270.60">
    <property type="entry name" value="Arfaptin homology (AH) domain/BAR domain"/>
    <property type="match status" value="1"/>
</dbReference>
<dbReference type="InterPro" id="IPR027267">
    <property type="entry name" value="AH/BAR_dom_sf"/>
</dbReference>
<dbReference type="InterPro" id="IPR030127">
    <property type="entry name" value="MTSS1/MTSS2"/>
</dbReference>
<dbReference type="PANTHER" id="PTHR15708:SF14">
    <property type="entry name" value="METASTASIS SUPPRESSOR 1 ISOFORM X1"/>
    <property type="match status" value="1"/>
</dbReference>
<evidence type="ECO:0000259" key="1">
    <source>
        <dbReference type="Pfam" id="PF08397"/>
    </source>
</evidence>
<protein>
    <recommendedName>
        <fullName evidence="1">IMD domain-containing protein</fullName>
    </recommendedName>
</protein>
<dbReference type="InterPro" id="IPR013606">
    <property type="entry name" value="I-BAR_dom"/>
</dbReference>
<proteinExistence type="predicted"/>
<dbReference type="PANTHER" id="PTHR15708">
    <property type="entry name" value="ACTIN BUNDLING/MISSING IN METASTASIS-RELATED"/>
    <property type="match status" value="1"/>
</dbReference>
<dbReference type="SUPFAM" id="SSF103657">
    <property type="entry name" value="BAR/IMD domain-like"/>
    <property type="match status" value="1"/>
</dbReference>
<comment type="caution">
    <text evidence="2">The sequence shown here is derived from an EMBL/GenBank/DDBJ whole genome shotgun (WGS) entry which is preliminary data.</text>
</comment>
<dbReference type="EMBL" id="JAHRIO010022187">
    <property type="protein sequence ID" value="MEQ2165903.1"/>
    <property type="molecule type" value="Genomic_DNA"/>
</dbReference>
<dbReference type="Pfam" id="PF08397">
    <property type="entry name" value="IMD"/>
    <property type="match status" value="1"/>
</dbReference>
<accession>A0ABV0N3F3</accession>